<keyword evidence="3" id="KW-1185">Reference proteome</keyword>
<feature type="transmembrane region" description="Helical" evidence="1">
    <location>
        <begin position="20"/>
        <end position="41"/>
    </location>
</feature>
<dbReference type="OrthoDB" id="5572061at2"/>
<proteinExistence type="predicted"/>
<name>A0A177N2I3_9GAMM</name>
<keyword evidence="1" id="KW-0472">Membrane</keyword>
<organism evidence="2 3">
    <name type="scientific">Methylomonas koyamae</name>
    <dbReference type="NCBI Taxonomy" id="702114"/>
    <lineage>
        <taxon>Bacteria</taxon>
        <taxon>Pseudomonadati</taxon>
        <taxon>Pseudomonadota</taxon>
        <taxon>Gammaproteobacteria</taxon>
        <taxon>Methylococcales</taxon>
        <taxon>Methylococcaceae</taxon>
        <taxon>Methylomonas</taxon>
    </lineage>
</organism>
<dbReference type="AlphaFoldDB" id="A0A177N2I3"/>
<evidence type="ECO:0000313" key="3">
    <source>
        <dbReference type="Proteomes" id="UP000077628"/>
    </source>
</evidence>
<dbReference type="EMBL" id="LUUK01000221">
    <property type="protein sequence ID" value="OAI12197.1"/>
    <property type="molecule type" value="Genomic_DNA"/>
</dbReference>
<accession>A0A177N2I3</accession>
<keyword evidence="1" id="KW-0812">Transmembrane</keyword>
<comment type="caution">
    <text evidence="2">The sequence shown here is derived from an EMBL/GenBank/DDBJ whole genome shotgun (WGS) entry which is preliminary data.</text>
</comment>
<dbReference type="Proteomes" id="UP000077628">
    <property type="component" value="Unassembled WGS sequence"/>
</dbReference>
<protein>
    <submittedName>
        <fullName evidence="2">Uncharacterized protein</fullName>
    </submittedName>
</protein>
<sequence>MNLTEAILRKGKTLYEDDDYILLWTKFFGLSILALTSYFVYVKAKHSLLKLNGREKAYLMSVSFYLTKQHGVSPRAVLDDTYLFKDFAQAIANRGSESYQNYFKEPSKDKAKHYAVQSGRRYSKKNQK</sequence>
<gene>
    <name evidence="2" type="ORF">A1355_14600</name>
</gene>
<dbReference type="RefSeq" id="WP_064031468.1">
    <property type="nucleotide sequence ID" value="NZ_LUUK01000221.1"/>
</dbReference>
<evidence type="ECO:0000256" key="1">
    <source>
        <dbReference type="SAM" id="Phobius"/>
    </source>
</evidence>
<evidence type="ECO:0000313" key="2">
    <source>
        <dbReference type="EMBL" id="OAI12197.1"/>
    </source>
</evidence>
<keyword evidence="1" id="KW-1133">Transmembrane helix</keyword>
<reference evidence="3" key="1">
    <citation type="submission" date="2016-03" db="EMBL/GenBank/DDBJ databases">
        <authorList>
            <person name="Heylen K."/>
            <person name="De Vos P."/>
            <person name="Vekeman B."/>
        </authorList>
    </citation>
    <scope>NUCLEOTIDE SEQUENCE [LARGE SCALE GENOMIC DNA]</scope>
    <source>
        <strain evidence="3">R-45383</strain>
    </source>
</reference>